<name>A0A414PUM4_FUSMR</name>
<comment type="caution">
    <text evidence="3">The sequence shown here is derived from an EMBL/GenBank/DDBJ whole genome shotgun (WGS) entry which is preliminary data.</text>
</comment>
<dbReference type="AlphaFoldDB" id="A0A414PUM4"/>
<evidence type="ECO:0000313" key="3">
    <source>
        <dbReference type="EMBL" id="RHF72171.1"/>
    </source>
</evidence>
<accession>A0A414PUM4</accession>
<feature type="domain" description="DUF4429" evidence="2">
    <location>
        <begin position="16"/>
        <end position="94"/>
    </location>
</feature>
<dbReference type="InterPro" id="IPR018649">
    <property type="entry name" value="SHOCT"/>
</dbReference>
<reference evidence="3 4" key="1">
    <citation type="submission" date="2018-08" db="EMBL/GenBank/DDBJ databases">
        <title>A genome reference for cultivated species of the human gut microbiota.</title>
        <authorList>
            <person name="Zou Y."/>
            <person name="Xue W."/>
            <person name="Luo G."/>
        </authorList>
    </citation>
    <scope>NUCLEOTIDE SEQUENCE [LARGE SCALE GENOMIC DNA]</scope>
    <source>
        <strain evidence="3 4">AM25-1</strain>
    </source>
</reference>
<dbReference type="Pfam" id="PF09851">
    <property type="entry name" value="SHOCT"/>
    <property type="match status" value="1"/>
</dbReference>
<protein>
    <submittedName>
        <fullName evidence="3">DUF4429 domain-containing protein</fullName>
    </submittedName>
</protein>
<proteinExistence type="predicted"/>
<dbReference type="Proteomes" id="UP000284676">
    <property type="component" value="Unassembled WGS sequence"/>
</dbReference>
<evidence type="ECO:0000259" key="2">
    <source>
        <dbReference type="Pfam" id="PF14472"/>
    </source>
</evidence>
<sequence length="161" mass="18359">MIVRGINGTINFHINKIVIERKGVISFLSQGLKGDKTIYLSDISAIQFKNAGIFTNGYIQFSFYGGIENKGGIFDATQDENTVMFNLEQEKDFIALNHHLNIALSNLKKEKINEKIQEKTEVKKDSEIAYLFEIEKLAELRDRGILTEEEFSLKKKQLLGI</sequence>
<dbReference type="InterPro" id="IPR027860">
    <property type="entry name" value="DUF4429"/>
</dbReference>
<dbReference type="EMBL" id="QRHL01000010">
    <property type="protein sequence ID" value="RHF72171.1"/>
    <property type="molecule type" value="Genomic_DNA"/>
</dbReference>
<evidence type="ECO:0000259" key="1">
    <source>
        <dbReference type="Pfam" id="PF09851"/>
    </source>
</evidence>
<evidence type="ECO:0000313" key="4">
    <source>
        <dbReference type="Proteomes" id="UP000284676"/>
    </source>
</evidence>
<gene>
    <name evidence="3" type="ORF">DW663_07265</name>
</gene>
<feature type="domain" description="SHOCT" evidence="1">
    <location>
        <begin position="133"/>
        <end position="159"/>
    </location>
</feature>
<organism evidence="3 4">
    <name type="scientific">Fusobacterium mortiferum</name>
    <dbReference type="NCBI Taxonomy" id="850"/>
    <lineage>
        <taxon>Bacteria</taxon>
        <taxon>Fusobacteriati</taxon>
        <taxon>Fusobacteriota</taxon>
        <taxon>Fusobacteriia</taxon>
        <taxon>Fusobacteriales</taxon>
        <taxon>Fusobacteriaceae</taxon>
        <taxon>Fusobacterium</taxon>
    </lineage>
</organism>
<dbReference type="Pfam" id="PF14472">
    <property type="entry name" value="DUF4429"/>
    <property type="match status" value="1"/>
</dbReference>